<protein>
    <submittedName>
        <fullName evidence="1">Uncharacterized protein</fullName>
    </submittedName>
</protein>
<gene>
    <name evidence="1" type="ORF">DND132_3140</name>
</gene>
<reference evidence="1 2" key="1">
    <citation type="journal article" date="2011" name="J. Bacteriol.">
        <title>Genome sequence of the mercury-methylating strain Desulfovibrio desulfuricans ND132.</title>
        <authorList>
            <person name="Brown S.D."/>
            <person name="Gilmour C.C."/>
            <person name="Kucken A.M."/>
            <person name="Wall J.D."/>
            <person name="Elias D.A."/>
            <person name="Brandt C.C."/>
            <person name="Podar M."/>
            <person name="Chertkov O."/>
            <person name="Held B."/>
            <person name="Bruce D.C."/>
            <person name="Detter J.C."/>
            <person name="Tapia R."/>
            <person name="Han C.S."/>
            <person name="Goodwin L.A."/>
            <person name="Cheng J.F."/>
            <person name="Pitluck S."/>
            <person name="Woyke T."/>
            <person name="Mikhailova N."/>
            <person name="Ivanova N.N."/>
            <person name="Han J."/>
            <person name="Lucas S."/>
            <person name="Lapidus A.L."/>
            <person name="Land M.L."/>
            <person name="Hauser L.J."/>
            <person name="Palumbo A.V."/>
        </authorList>
    </citation>
    <scope>NUCLEOTIDE SEQUENCE [LARGE SCALE GENOMIC DNA]</scope>
    <source>
        <strain evidence="1 2">ND132</strain>
    </source>
</reference>
<sequence length="304" mass="34789">MFNKIRNTISDKIDRNKEIKEIKDGYQKQYGVLVEEFLDKIGTDSLKPFGLNYHLDKELDVDLNKCGWMLFARSKVSRLGSGIVGGAVELFALAHDVAGPVWDNNLSEDMRPFTERCREKVSDSLISIVPANGYWSINVVGEVFKTDNLAAESLNNMYDVLTTYINSVCFDVVDYQLPDFKSATPKCIIESFFESRQGMMFKCPRESSLFWESSKQEKKYYQYCHELFGLRVKTKRNVEKTSYDVNGLSYKENVTGKWASVVVSGVIRTIVNGTMIDQEFPATKYNLKFDDCGWCIVDYDHVDA</sequence>
<organism evidence="1 2">
    <name type="scientific">Pseudodesulfovibrio mercurii</name>
    <dbReference type="NCBI Taxonomy" id="641491"/>
    <lineage>
        <taxon>Bacteria</taxon>
        <taxon>Pseudomonadati</taxon>
        <taxon>Thermodesulfobacteriota</taxon>
        <taxon>Desulfovibrionia</taxon>
        <taxon>Desulfovibrionales</taxon>
        <taxon>Desulfovibrionaceae</taxon>
    </lineage>
</organism>
<proteinExistence type="predicted"/>
<keyword evidence="2" id="KW-1185">Reference proteome</keyword>
<dbReference type="RefSeq" id="WP_014323767.1">
    <property type="nucleotide sequence ID" value="NC_016803.1"/>
</dbReference>
<dbReference type="EMBL" id="CP003220">
    <property type="protein sequence ID" value="EGB16343.1"/>
    <property type="molecule type" value="Genomic_DNA"/>
</dbReference>
<dbReference type="HOGENOM" id="CLU_914396_0_0_7"/>
<evidence type="ECO:0000313" key="2">
    <source>
        <dbReference type="Proteomes" id="UP000007845"/>
    </source>
</evidence>
<evidence type="ECO:0000313" key="1">
    <source>
        <dbReference type="EMBL" id="EGB16343.1"/>
    </source>
</evidence>
<dbReference type="AlphaFoldDB" id="F0JK94"/>
<dbReference type="KEGG" id="ddn:DND132_3140"/>
<dbReference type="Proteomes" id="UP000007845">
    <property type="component" value="Chromosome"/>
</dbReference>
<name>F0JK94_9BACT</name>
<accession>F0JK94</accession>